<keyword evidence="4 7" id="KW-1133">Transmembrane helix</keyword>
<evidence type="ECO:0000256" key="2">
    <source>
        <dbReference type="ARBA" id="ARBA00022475"/>
    </source>
</evidence>
<evidence type="ECO:0000256" key="7">
    <source>
        <dbReference type="SAM" id="Phobius"/>
    </source>
</evidence>
<name>A0ABP6AS98_9ACTN</name>
<evidence type="ECO:0000256" key="3">
    <source>
        <dbReference type="ARBA" id="ARBA00022692"/>
    </source>
</evidence>
<keyword evidence="5 7" id="KW-0472">Membrane</keyword>
<proteinExistence type="predicted"/>
<evidence type="ECO:0000259" key="8">
    <source>
        <dbReference type="Pfam" id="PF13396"/>
    </source>
</evidence>
<keyword evidence="10" id="KW-1185">Reference proteome</keyword>
<comment type="subcellular location">
    <subcellularLocation>
        <location evidence="1">Cell membrane</location>
        <topology evidence="1">Multi-pass membrane protein</topology>
    </subcellularLocation>
</comment>
<organism evidence="9 10">
    <name type="scientific">Pilimelia columellifera subsp. columellifera</name>
    <dbReference type="NCBI Taxonomy" id="706583"/>
    <lineage>
        <taxon>Bacteria</taxon>
        <taxon>Bacillati</taxon>
        <taxon>Actinomycetota</taxon>
        <taxon>Actinomycetes</taxon>
        <taxon>Micromonosporales</taxon>
        <taxon>Micromonosporaceae</taxon>
        <taxon>Pilimelia</taxon>
    </lineage>
</organism>
<dbReference type="EMBL" id="BAAARY010000007">
    <property type="protein sequence ID" value="GAA2521803.1"/>
    <property type="molecule type" value="Genomic_DNA"/>
</dbReference>
<protein>
    <recommendedName>
        <fullName evidence="8">Cardiolipin synthase N-terminal domain-containing protein</fullName>
    </recommendedName>
</protein>
<dbReference type="InterPro" id="IPR027379">
    <property type="entry name" value="CLS_N"/>
</dbReference>
<evidence type="ECO:0000256" key="5">
    <source>
        <dbReference type="ARBA" id="ARBA00023136"/>
    </source>
</evidence>
<dbReference type="PROSITE" id="PS51257">
    <property type="entry name" value="PROKAR_LIPOPROTEIN"/>
    <property type="match status" value="1"/>
</dbReference>
<evidence type="ECO:0000256" key="6">
    <source>
        <dbReference type="SAM" id="MobiDB-lite"/>
    </source>
</evidence>
<sequence>MVNMTRVALLMFVVQIGAAAAALISCLSTEDDKIQKLSRIGWIILILLFPLVGALVWFAIGRPRAPRPRVAGGAGGRVVAPDDDPDFLRSLDDRRRDRKDDDPEQSR</sequence>
<dbReference type="Proteomes" id="UP001499978">
    <property type="component" value="Unassembled WGS sequence"/>
</dbReference>
<accession>A0ABP6AS98</accession>
<feature type="transmembrane region" description="Helical" evidence="7">
    <location>
        <begin position="42"/>
        <end position="60"/>
    </location>
</feature>
<keyword evidence="3 7" id="KW-0812">Transmembrane</keyword>
<comment type="caution">
    <text evidence="9">The sequence shown here is derived from an EMBL/GenBank/DDBJ whole genome shotgun (WGS) entry which is preliminary data.</text>
</comment>
<keyword evidence="2" id="KW-1003">Cell membrane</keyword>
<evidence type="ECO:0000313" key="10">
    <source>
        <dbReference type="Proteomes" id="UP001499978"/>
    </source>
</evidence>
<reference evidence="10" key="1">
    <citation type="journal article" date="2019" name="Int. J. Syst. Evol. Microbiol.">
        <title>The Global Catalogue of Microorganisms (GCM) 10K type strain sequencing project: providing services to taxonomists for standard genome sequencing and annotation.</title>
        <authorList>
            <consortium name="The Broad Institute Genomics Platform"/>
            <consortium name="The Broad Institute Genome Sequencing Center for Infectious Disease"/>
            <person name="Wu L."/>
            <person name="Ma J."/>
        </authorList>
    </citation>
    <scope>NUCLEOTIDE SEQUENCE [LARGE SCALE GENOMIC DNA]</scope>
    <source>
        <strain evidence="10">JCM 3367</strain>
    </source>
</reference>
<evidence type="ECO:0000256" key="4">
    <source>
        <dbReference type="ARBA" id="ARBA00022989"/>
    </source>
</evidence>
<feature type="domain" description="Cardiolipin synthase N-terminal" evidence="8">
    <location>
        <begin position="19"/>
        <end position="62"/>
    </location>
</feature>
<gene>
    <name evidence="9" type="ORF">GCM10010201_19630</name>
</gene>
<feature type="compositionally biased region" description="Basic and acidic residues" evidence="6">
    <location>
        <begin position="86"/>
        <end position="107"/>
    </location>
</feature>
<evidence type="ECO:0000313" key="9">
    <source>
        <dbReference type="EMBL" id="GAA2521803.1"/>
    </source>
</evidence>
<evidence type="ECO:0000256" key="1">
    <source>
        <dbReference type="ARBA" id="ARBA00004651"/>
    </source>
</evidence>
<dbReference type="Pfam" id="PF13396">
    <property type="entry name" value="PLDc_N"/>
    <property type="match status" value="1"/>
</dbReference>
<feature type="region of interest" description="Disordered" evidence="6">
    <location>
        <begin position="66"/>
        <end position="107"/>
    </location>
</feature>